<feature type="transmembrane region" description="Helical" evidence="7">
    <location>
        <begin position="38"/>
        <end position="64"/>
    </location>
</feature>
<evidence type="ECO:0000313" key="8">
    <source>
        <dbReference type="EMBL" id="WWB00585.1"/>
    </source>
</evidence>
<evidence type="ECO:0000256" key="2">
    <source>
        <dbReference type="ARBA" id="ARBA00022703"/>
    </source>
</evidence>
<keyword evidence="1 7" id="KW-0812">Transmembrane</keyword>
<evidence type="ECO:0000256" key="4">
    <source>
        <dbReference type="ARBA" id="ARBA00022870"/>
    </source>
</evidence>
<evidence type="ECO:0000256" key="1">
    <source>
        <dbReference type="ARBA" id="ARBA00022692"/>
    </source>
</evidence>
<reference evidence="8" key="1">
    <citation type="submission" date="2024-02" db="EMBL/GenBank/DDBJ databases">
        <title>Substantial viral diversity in bats and rodents from East Africa: insights into evolution, recombination, and co-circulation.</title>
        <authorList>
            <person name="Hu B."/>
        </authorList>
    </citation>
    <scope>NUCLEOTIDE SEQUENCE</scope>
    <source>
        <strain evidence="8">6B/Kenya/BAT0802/2015</strain>
    </source>
</reference>
<dbReference type="GO" id="GO:0046760">
    <property type="term" value="P:viral budding from Golgi membrane"/>
    <property type="evidence" value="ECO:0007669"/>
    <property type="project" value="InterPro"/>
</dbReference>
<evidence type="ECO:0000256" key="6">
    <source>
        <dbReference type="ARBA" id="ARBA00023136"/>
    </source>
</evidence>
<evidence type="ECO:0000256" key="5">
    <source>
        <dbReference type="ARBA" id="ARBA00022989"/>
    </source>
</evidence>
<keyword evidence="2" id="KW-0053">Apoptosis</keyword>
<keyword evidence="8" id="KW-0946">Virion</keyword>
<proteinExistence type="inferred from homology"/>
<dbReference type="InterPro" id="IPR043507">
    <property type="entry name" value="E_protein_aCoV"/>
</dbReference>
<evidence type="ECO:0000256" key="3">
    <source>
        <dbReference type="ARBA" id="ARBA00022812"/>
    </source>
</evidence>
<evidence type="ECO:0000256" key="7">
    <source>
        <dbReference type="SAM" id="Phobius"/>
    </source>
</evidence>
<dbReference type="InterPro" id="IPR003873">
    <property type="entry name" value="E_protein_CoV"/>
</dbReference>
<feature type="transmembrane region" description="Helical" evidence="7">
    <location>
        <begin position="6"/>
        <end position="26"/>
    </location>
</feature>
<keyword evidence="5 7" id="KW-1133">Transmembrane helix</keyword>
<dbReference type="GO" id="GO:0019031">
    <property type="term" value="C:viral envelope"/>
    <property type="evidence" value="ECO:0007669"/>
    <property type="project" value="UniProtKB-KW"/>
</dbReference>
<sequence>MAPSFTSLPVNLLLVLLTFVSLKFNYTKMLFRLIDDNGLVVNVILWLFVLLFVLVICITFIQLVQLCFTCHRFLNGTVYTPVYKAYRMYQSYMQIKPLPIVEV</sequence>
<dbReference type="Pfam" id="PF02723">
    <property type="entry name" value="CoV_E"/>
    <property type="match status" value="1"/>
</dbReference>
<dbReference type="PROSITE" id="PS51926">
    <property type="entry name" value="COV_E"/>
    <property type="match status" value="1"/>
</dbReference>
<keyword evidence="8" id="KW-0261">Viral envelope protein</keyword>
<accession>A0AB38ZDT9</accession>
<organism evidence="8">
    <name type="scientific">Otomops bat coronavirus</name>
    <dbReference type="NCBI Taxonomy" id="3119329"/>
    <lineage>
        <taxon>Viruses</taxon>
        <taxon>Riboviria</taxon>
        <taxon>Orthornavirae</taxon>
        <taxon>Pisuviricota</taxon>
        <taxon>Pisoniviricetes</taxon>
        <taxon>Nidovirales</taxon>
        <taxon>Cornidovirineae</taxon>
        <taxon>Coronaviridae</taxon>
    </lineage>
</organism>
<dbReference type="EMBL" id="PP273183">
    <property type="protein sequence ID" value="WWB00585.1"/>
    <property type="molecule type" value="Genomic_RNA"/>
</dbReference>
<dbReference type="HAMAP" id="MF_04205">
    <property type="entry name" value="ALPHA_CORONA_E"/>
    <property type="match status" value="1"/>
</dbReference>
<name>A0AB38ZDT9_9NIDO</name>
<keyword evidence="4" id="KW-1043">Host membrane</keyword>
<keyword evidence="3" id="KW-1040">Host Golgi apparatus</keyword>
<protein>
    <submittedName>
        <fullName evidence="8">Envelope protein</fullName>
    </submittedName>
</protein>
<keyword evidence="6 7" id="KW-0472">Membrane</keyword>
<dbReference type="GO" id="GO:0016020">
    <property type="term" value="C:membrane"/>
    <property type="evidence" value="ECO:0007669"/>
    <property type="project" value="InterPro"/>
</dbReference>